<dbReference type="PANTHER" id="PTHR15505">
    <property type="entry name" value="RIIA DOMAIN-CONTAINING PROTEIN 1"/>
    <property type="match status" value="1"/>
</dbReference>
<organism evidence="1 2">
    <name type="scientific">Echinococcus granulosus</name>
    <name type="common">Hydatid tapeworm</name>
    <dbReference type="NCBI Taxonomy" id="6210"/>
    <lineage>
        <taxon>Eukaryota</taxon>
        <taxon>Metazoa</taxon>
        <taxon>Spiralia</taxon>
        <taxon>Lophotrochozoa</taxon>
        <taxon>Platyhelminthes</taxon>
        <taxon>Cestoda</taxon>
        <taxon>Eucestoda</taxon>
        <taxon>Cyclophyllidea</taxon>
        <taxon>Taeniidae</taxon>
        <taxon>Echinococcus</taxon>
        <taxon>Echinococcus granulosus group</taxon>
    </lineage>
</organism>
<dbReference type="PANTHER" id="PTHR15505:SF4">
    <property type="entry name" value="RIIA DOMAIN-CONTAINING PROTEIN 1"/>
    <property type="match status" value="1"/>
</dbReference>
<proteinExistence type="predicted"/>
<accession>W6USW4</accession>
<dbReference type="Proteomes" id="UP000019149">
    <property type="component" value="Unassembled WGS sequence"/>
</dbReference>
<dbReference type="RefSeq" id="XP_024355594.1">
    <property type="nucleotide sequence ID" value="XM_024490191.1"/>
</dbReference>
<dbReference type="Gene3D" id="1.20.890.10">
    <property type="entry name" value="cAMP-dependent protein kinase regulatory subunit, dimerization-anchoring domain"/>
    <property type="match status" value="1"/>
</dbReference>
<dbReference type="CTD" id="36336657"/>
<dbReference type="OrthoDB" id="10249338at2759"/>
<sequence length="148" mass="17041">MVMVKPFLPIIIRYKSTNMKSSKLKQNLPSSASTFDRSGVNDIGVLSTDQQSAMKLIQTRKANEIYLREHPEISHMLSAFMREVLEIQPDDIREYAADFFTDPNLKRKVEAIQKENIMETRICHIADNLGQETNCMKDPLSELIIRLI</sequence>
<dbReference type="KEGG" id="egl:EGR_00942"/>
<evidence type="ECO:0000313" key="2">
    <source>
        <dbReference type="Proteomes" id="UP000019149"/>
    </source>
</evidence>
<protein>
    <submittedName>
        <fullName evidence="1">RIIa domain-containing protein</fullName>
    </submittedName>
</protein>
<gene>
    <name evidence="1" type="ORF">EGR_00942</name>
</gene>
<dbReference type="CDD" id="cd22971">
    <property type="entry name" value="DD_RIIAD1"/>
    <property type="match status" value="1"/>
</dbReference>
<dbReference type="InterPro" id="IPR059162">
    <property type="entry name" value="RIIAD1"/>
</dbReference>
<name>W6USW4_ECHGR</name>
<dbReference type="AlphaFoldDB" id="W6USW4"/>
<comment type="caution">
    <text evidence="1">The sequence shown here is derived from an EMBL/GenBank/DDBJ whole genome shotgun (WGS) entry which is preliminary data.</text>
</comment>
<keyword evidence="2" id="KW-1185">Reference proteome</keyword>
<dbReference type="GeneID" id="36336657"/>
<evidence type="ECO:0000313" key="1">
    <source>
        <dbReference type="EMBL" id="EUB64398.1"/>
    </source>
</evidence>
<dbReference type="SUPFAM" id="SSF47391">
    <property type="entry name" value="Dimerization-anchoring domain of cAMP-dependent PK regulatory subunit"/>
    <property type="match status" value="1"/>
</dbReference>
<reference evidence="1 2" key="1">
    <citation type="journal article" date="2013" name="Nat. Genet.">
        <title>The genome of the hydatid tapeworm Echinococcus granulosus.</title>
        <authorList>
            <person name="Zheng H."/>
            <person name="Zhang W."/>
            <person name="Zhang L."/>
            <person name="Zhang Z."/>
            <person name="Li J."/>
            <person name="Lu G."/>
            <person name="Zhu Y."/>
            <person name="Wang Y."/>
            <person name="Huang Y."/>
            <person name="Liu J."/>
            <person name="Kang H."/>
            <person name="Chen J."/>
            <person name="Wang L."/>
            <person name="Chen A."/>
            <person name="Yu S."/>
            <person name="Gao Z."/>
            <person name="Jin L."/>
            <person name="Gu W."/>
            <person name="Wang Z."/>
            <person name="Zhao L."/>
            <person name="Shi B."/>
            <person name="Wen H."/>
            <person name="Lin R."/>
            <person name="Jones M.K."/>
            <person name="Brejova B."/>
            <person name="Vinar T."/>
            <person name="Zhao G."/>
            <person name="McManus D.P."/>
            <person name="Chen Z."/>
            <person name="Zhou Y."/>
            <person name="Wang S."/>
        </authorList>
    </citation>
    <scope>NUCLEOTIDE SEQUENCE [LARGE SCALE GENOMIC DNA]</scope>
</reference>
<dbReference type="EMBL" id="APAU02000003">
    <property type="protein sequence ID" value="EUB64398.1"/>
    <property type="molecule type" value="Genomic_DNA"/>
</dbReference>